<dbReference type="AlphaFoldDB" id="R0MNS9"/>
<dbReference type="GO" id="GO:0008541">
    <property type="term" value="C:proteasome regulatory particle, lid subcomplex"/>
    <property type="evidence" value="ECO:0007669"/>
    <property type="project" value="TreeGrafter"/>
</dbReference>
<keyword evidence="1 4" id="KW-0647">Proteasome</keyword>
<dbReference type="VEuPathDB" id="MicrosporidiaDB:NBO_26g0003"/>
<dbReference type="GO" id="GO:0005737">
    <property type="term" value="C:cytoplasm"/>
    <property type="evidence" value="ECO:0007669"/>
    <property type="project" value="TreeGrafter"/>
</dbReference>
<dbReference type="OrthoDB" id="268763at2759"/>
<dbReference type="PANTHER" id="PTHR10855:SF1">
    <property type="entry name" value="26S PROTEASOME NON-ATPASE REGULATORY SUBUNIT 12"/>
    <property type="match status" value="1"/>
</dbReference>
<dbReference type="Pfam" id="PF22241">
    <property type="entry name" value="PSMD12-CSN4_N"/>
    <property type="match status" value="1"/>
</dbReference>
<dbReference type="OMA" id="CKIDRIK"/>
<protein>
    <submittedName>
        <fullName evidence="4">26S proteasome non-ATPase regulatory subunit 12</fullName>
    </submittedName>
</protein>
<dbReference type="InterPro" id="IPR036388">
    <property type="entry name" value="WH-like_DNA-bd_sf"/>
</dbReference>
<dbReference type="SUPFAM" id="SSF46785">
    <property type="entry name" value="Winged helix' DNA-binding domain"/>
    <property type="match status" value="1"/>
</dbReference>
<dbReference type="STRING" id="578461.R0MNS9"/>
<dbReference type="InterPro" id="IPR036390">
    <property type="entry name" value="WH_DNA-bd_sf"/>
</dbReference>
<dbReference type="EMBL" id="KB908934">
    <property type="protein sequence ID" value="EOB14518.1"/>
    <property type="molecule type" value="Genomic_DNA"/>
</dbReference>
<organism evidence="4 5">
    <name type="scientific">Nosema bombycis (strain CQ1 / CVCC 102059)</name>
    <name type="common">Microsporidian parasite</name>
    <name type="synonym">Pebrine of silkworm</name>
    <dbReference type="NCBI Taxonomy" id="578461"/>
    <lineage>
        <taxon>Eukaryota</taxon>
        <taxon>Fungi</taxon>
        <taxon>Fungi incertae sedis</taxon>
        <taxon>Microsporidia</taxon>
        <taxon>Nosematidae</taxon>
        <taxon>Nosema</taxon>
    </lineage>
</organism>
<reference evidence="4 5" key="1">
    <citation type="journal article" date="2013" name="BMC Genomics">
        <title>Comparative genomics of parasitic silkworm microsporidia reveal an association between genome expansion and host adaptation.</title>
        <authorList>
            <person name="Pan G."/>
            <person name="Xu J."/>
            <person name="Li T."/>
            <person name="Xia Q."/>
            <person name="Liu S.L."/>
            <person name="Zhang G."/>
            <person name="Li S."/>
            <person name="Li C."/>
            <person name="Liu H."/>
            <person name="Yang L."/>
            <person name="Liu T."/>
            <person name="Zhang X."/>
            <person name="Wu Z."/>
            <person name="Fan W."/>
            <person name="Dang X."/>
            <person name="Xiang H."/>
            <person name="Tao M."/>
            <person name="Li Y."/>
            <person name="Hu J."/>
            <person name="Li Z."/>
            <person name="Lin L."/>
            <person name="Luo J."/>
            <person name="Geng L."/>
            <person name="Wang L."/>
            <person name="Long M."/>
            <person name="Wan Y."/>
            <person name="He N."/>
            <person name="Zhang Z."/>
            <person name="Lu C."/>
            <person name="Keeling P.J."/>
            <person name="Wang J."/>
            <person name="Xiang Z."/>
            <person name="Zhou Z."/>
        </authorList>
    </citation>
    <scope>NUCLEOTIDE SEQUENCE [LARGE SCALE GENOMIC DNA]</scope>
    <source>
        <strain evidence="5">CQ1 / CVCC 102059</strain>
    </source>
</reference>
<dbReference type="Proteomes" id="UP000016927">
    <property type="component" value="Unassembled WGS sequence"/>
</dbReference>
<dbReference type="InterPro" id="IPR040896">
    <property type="entry name" value="RPN5_C"/>
</dbReference>
<keyword evidence="5" id="KW-1185">Reference proteome</keyword>
<feature type="domain" description="26S proteasome regulatory subunit RPN5 C-terminal" evidence="2">
    <location>
        <begin position="368"/>
        <end position="391"/>
    </location>
</feature>
<evidence type="ECO:0000313" key="4">
    <source>
        <dbReference type="EMBL" id="EOB14518.1"/>
    </source>
</evidence>
<dbReference type="Gene3D" id="1.10.10.10">
    <property type="entry name" value="Winged helix-like DNA-binding domain superfamily/Winged helix DNA-binding domain"/>
    <property type="match status" value="1"/>
</dbReference>
<feature type="domain" description="PSMD12/CSN4-like N-terminal" evidence="3">
    <location>
        <begin position="14"/>
        <end position="217"/>
    </location>
</feature>
<dbReference type="Pfam" id="PF18098">
    <property type="entry name" value="RPN5_C"/>
    <property type="match status" value="1"/>
</dbReference>
<dbReference type="HOGENOM" id="CLU_055005_0_0_1"/>
<evidence type="ECO:0000313" key="5">
    <source>
        <dbReference type="Proteomes" id="UP000016927"/>
    </source>
</evidence>
<sequence length="393" mass="46690">MHFYLNPLNMDFSELYELERQARKDGNSEELKNIFMKMISLCGDDREVVSLIRVLSARRGQDRNSIRWLVNHVYSQKKINFPNDWTDFAKDLLSDVVEGKMFLEEERVLLTTDLKNHCLKNNNITEALNLILNVPVETFTMIPESTIINYQLEQFRLCVETKDWIRSDITMRKIRKKYFKENKAINEEILFYKYIIDLYLGQEKFFEASITYSKLNEIVDNSEYTILASFYAILCTCEGEVRDIREERKERLKKLKEDKNNEEGMRIILDKFLSDLIISKEIIEDLNNLNMYLNMNMDYTPFILRSINEHNFFIIEKFYSSISLRTCIQLLDLDLEILLDKINFMVNNKMSKAKINQKEGIIVFGGKEWSNEVGEVLNKIIRVDHLIHKEKLK</sequence>
<gene>
    <name evidence="4" type="primary">PSD12</name>
    <name evidence="4" type="ORF">NBO_26g0003</name>
</gene>
<name>R0MNS9_NOSB1</name>
<dbReference type="InterPro" id="IPR054559">
    <property type="entry name" value="PSMD12-CSN4-like_N"/>
</dbReference>
<dbReference type="PANTHER" id="PTHR10855">
    <property type="entry name" value="26S PROTEASOME NON-ATPASE REGULATORY SUBUNIT 12/COP9 SIGNALOSOME COMPLEX SUBUNIT 4"/>
    <property type="match status" value="1"/>
</dbReference>
<dbReference type="InterPro" id="IPR040134">
    <property type="entry name" value="PSMD12/CSN4"/>
</dbReference>
<evidence type="ECO:0000259" key="2">
    <source>
        <dbReference type="Pfam" id="PF18098"/>
    </source>
</evidence>
<proteinExistence type="predicted"/>
<evidence type="ECO:0000256" key="1">
    <source>
        <dbReference type="ARBA" id="ARBA00022942"/>
    </source>
</evidence>
<evidence type="ECO:0000259" key="3">
    <source>
        <dbReference type="Pfam" id="PF22241"/>
    </source>
</evidence>
<accession>R0MNS9</accession>